<dbReference type="AlphaFoldDB" id="A0A934MJV6"/>
<dbReference type="SUPFAM" id="SSF50156">
    <property type="entry name" value="PDZ domain-like"/>
    <property type="match status" value="2"/>
</dbReference>
<feature type="active site" description="Charge relay system" evidence="9">
    <location>
        <position position="100"/>
    </location>
</feature>
<dbReference type="InterPro" id="IPR009003">
    <property type="entry name" value="Peptidase_S1_PA"/>
</dbReference>
<feature type="domain" description="PDZ" evidence="12">
    <location>
        <begin position="374"/>
        <end position="424"/>
    </location>
</feature>
<gene>
    <name evidence="13" type="ORF">JCR33_23605</name>
</gene>
<feature type="active site" description="Charge relay system" evidence="9">
    <location>
        <position position="205"/>
    </location>
</feature>
<evidence type="ECO:0000256" key="5">
    <source>
        <dbReference type="ARBA" id="ARBA00022737"/>
    </source>
</evidence>
<dbReference type="Pfam" id="PF13180">
    <property type="entry name" value="PDZ_2"/>
    <property type="match status" value="1"/>
</dbReference>
<dbReference type="SUPFAM" id="SSF50494">
    <property type="entry name" value="Trypsin-like serine proteases"/>
    <property type="match status" value="1"/>
</dbReference>
<feature type="active site" description="Charge relay system" evidence="9">
    <location>
        <position position="130"/>
    </location>
</feature>
<keyword evidence="6" id="KW-0574">Periplasm</keyword>
<feature type="binding site" evidence="10">
    <location>
        <position position="130"/>
    </location>
    <ligand>
        <name>substrate</name>
    </ligand>
</feature>
<dbReference type="InterPro" id="IPR041489">
    <property type="entry name" value="PDZ_6"/>
</dbReference>
<protein>
    <submittedName>
        <fullName evidence="13">Do family serine endopeptidase</fullName>
    </submittedName>
</protein>
<dbReference type="Pfam" id="PF13365">
    <property type="entry name" value="Trypsin_2"/>
    <property type="match status" value="1"/>
</dbReference>
<keyword evidence="7" id="KW-0378">Hydrolase</keyword>
<feature type="signal peptide" evidence="11">
    <location>
        <begin position="1"/>
        <end position="19"/>
    </location>
</feature>
<dbReference type="SMART" id="SM00228">
    <property type="entry name" value="PDZ"/>
    <property type="match status" value="2"/>
</dbReference>
<dbReference type="Gene3D" id="2.40.10.120">
    <property type="match status" value="1"/>
</dbReference>
<dbReference type="EMBL" id="JAEKJA010000036">
    <property type="protein sequence ID" value="MBJ3778706.1"/>
    <property type="molecule type" value="Genomic_DNA"/>
</dbReference>
<feature type="chain" id="PRO_5038691550" evidence="11">
    <location>
        <begin position="20"/>
        <end position="458"/>
    </location>
</feature>
<keyword evidence="5" id="KW-0677">Repeat</keyword>
<dbReference type="NCBIfam" id="TIGR02037">
    <property type="entry name" value="degP_htrA_DO"/>
    <property type="match status" value="1"/>
</dbReference>
<dbReference type="InterPro" id="IPR011782">
    <property type="entry name" value="Pept_S1C_Do"/>
</dbReference>
<evidence type="ECO:0000313" key="13">
    <source>
        <dbReference type="EMBL" id="MBJ3778706.1"/>
    </source>
</evidence>
<dbReference type="InterPro" id="IPR001940">
    <property type="entry name" value="Peptidase_S1C"/>
</dbReference>
<evidence type="ECO:0000256" key="11">
    <source>
        <dbReference type="SAM" id="SignalP"/>
    </source>
</evidence>
<keyword evidence="14" id="KW-1185">Reference proteome</keyword>
<dbReference type="InterPro" id="IPR036034">
    <property type="entry name" value="PDZ_sf"/>
</dbReference>
<evidence type="ECO:0000256" key="10">
    <source>
        <dbReference type="PIRSR" id="PIRSR611782-2"/>
    </source>
</evidence>
<feature type="binding site" evidence="10">
    <location>
        <begin position="203"/>
        <end position="205"/>
    </location>
    <ligand>
        <name>substrate</name>
    </ligand>
</feature>
<feature type="binding site" evidence="10">
    <location>
        <position position="100"/>
    </location>
    <ligand>
        <name>substrate</name>
    </ligand>
</feature>
<comment type="similarity">
    <text evidence="2">Belongs to the peptidase S1C family.</text>
</comment>
<keyword evidence="4 11" id="KW-0732">Signal</keyword>
<feature type="domain" description="PDZ" evidence="12">
    <location>
        <begin position="243"/>
        <end position="340"/>
    </location>
</feature>
<keyword evidence="3" id="KW-0645">Protease</keyword>
<comment type="caution">
    <text evidence="13">The sequence shown here is derived from an EMBL/GenBank/DDBJ whole genome shotgun (WGS) entry which is preliminary data.</text>
</comment>
<dbReference type="RefSeq" id="WP_198884609.1">
    <property type="nucleotide sequence ID" value="NZ_JAEKJA010000036.1"/>
</dbReference>
<evidence type="ECO:0000256" key="3">
    <source>
        <dbReference type="ARBA" id="ARBA00022670"/>
    </source>
</evidence>
<sequence>MRLLLVLLIAIAAPAGLSAQEVPASRAEISLSFAPIVRNAAPAVVNVYSAQRNDRGNLGMFDDDPFMRRFFGGPRMHRRGPTLGSGVIVDPSGLIITNAHVVKDAREIRVGFSDRREFEASLLLKDERTDLAVLKIESDEKFPSLPLGDPTNLEVGDLVLAIGNPFGVGQTVTQGIVSALARTQVGIADSRFFIQTDAAINPGNSGGALIDMAGRLVGINTAIYSRSGGSIGIGFAIPVDMVKIVLQSARDGGTVRRPWFGARLESVTRELAGQLDLDRPAGALVTELVDGSPAAAAGLKVADVIVSVDGIDIADQQSFGYIFATRGISGSAELGVMRDGKPRTLTVALEAPPEEPARDARHLEGRSPFDGALAMNLSPRVADELNLELTSRGVVIASVDPRSVARRVGLRPGDVVREVNGYDVPDSQTLANIAAERERYWDIVIERNGEQLNLLLGG</sequence>
<reference evidence="13" key="1">
    <citation type="submission" date="2020-12" db="EMBL/GenBank/DDBJ databases">
        <title>Bacterial taxonomy.</title>
        <authorList>
            <person name="Pan X."/>
        </authorList>
    </citation>
    <scope>NUCLEOTIDE SEQUENCE</scope>
    <source>
        <strain evidence="13">B2012</strain>
    </source>
</reference>
<dbReference type="PANTHER" id="PTHR22939">
    <property type="entry name" value="SERINE PROTEASE FAMILY S1C HTRA-RELATED"/>
    <property type="match status" value="1"/>
</dbReference>
<proteinExistence type="inferred from homology"/>
<dbReference type="Gene3D" id="2.30.42.10">
    <property type="match status" value="2"/>
</dbReference>
<accession>A0A934MJV6</accession>
<dbReference type="InterPro" id="IPR001478">
    <property type="entry name" value="PDZ"/>
</dbReference>
<evidence type="ECO:0000256" key="6">
    <source>
        <dbReference type="ARBA" id="ARBA00022764"/>
    </source>
</evidence>
<name>A0A934MJV6_9HYPH</name>
<evidence type="ECO:0000259" key="12">
    <source>
        <dbReference type="PROSITE" id="PS50106"/>
    </source>
</evidence>
<dbReference type="Proteomes" id="UP000609531">
    <property type="component" value="Unassembled WGS sequence"/>
</dbReference>
<evidence type="ECO:0000256" key="4">
    <source>
        <dbReference type="ARBA" id="ARBA00022729"/>
    </source>
</evidence>
<dbReference type="Pfam" id="PF17820">
    <property type="entry name" value="PDZ_6"/>
    <property type="match status" value="1"/>
</dbReference>
<organism evidence="13 14">
    <name type="scientific">Acuticoccus mangrovi</name>
    <dbReference type="NCBI Taxonomy" id="2796142"/>
    <lineage>
        <taxon>Bacteria</taxon>
        <taxon>Pseudomonadati</taxon>
        <taxon>Pseudomonadota</taxon>
        <taxon>Alphaproteobacteria</taxon>
        <taxon>Hyphomicrobiales</taxon>
        <taxon>Amorphaceae</taxon>
        <taxon>Acuticoccus</taxon>
    </lineage>
</organism>
<evidence type="ECO:0000256" key="8">
    <source>
        <dbReference type="ARBA" id="ARBA00022825"/>
    </source>
</evidence>
<comment type="subcellular location">
    <subcellularLocation>
        <location evidence="1">Periplasm</location>
    </subcellularLocation>
</comment>
<dbReference type="GO" id="GO:0006508">
    <property type="term" value="P:proteolysis"/>
    <property type="evidence" value="ECO:0007669"/>
    <property type="project" value="UniProtKB-KW"/>
</dbReference>
<dbReference type="GO" id="GO:0004252">
    <property type="term" value="F:serine-type endopeptidase activity"/>
    <property type="evidence" value="ECO:0007669"/>
    <property type="project" value="InterPro"/>
</dbReference>
<dbReference type="PROSITE" id="PS50106">
    <property type="entry name" value="PDZ"/>
    <property type="match status" value="2"/>
</dbReference>
<evidence type="ECO:0000313" key="14">
    <source>
        <dbReference type="Proteomes" id="UP000609531"/>
    </source>
</evidence>
<evidence type="ECO:0000256" key="2">
    <source>
        <dbReference type="ARBA" id="ARBA00010541"/>
    </source>
</evidence>
<evidence type="ECO:0000256" key="7">
    <source>
        <dbReference type="ARBA" id="ARBA00022801"/>
    </source>
</evidence>
<dbReference type="PRINTS" id="PR00834">
    <property type="entry name" value="PROTEASES2C"/>
</dbReference>
<evidence type="ECO:0000256" key="1">
    <source>
        <dbReference type="ARBA" id="ARBA00004418"/>
    </source>
</evidence>
<keyword evidence="8" id="KW-0720">Serine protease</keyword>
<dbReference type="GO" id="GO:0042597">
    <property type="term" value="C:periplasmic space"/>
    <property type="evidence" value="ECO:0007669"/>
    <property type="project" value="UniProtKB-SubCell"/>
</dbReference>
<evidence type="ECO:0000256" key="9">
    <source>
        <dbReference type="PIRSR" id="PIRSR611782-1"/>
    </source>
</evidence>
<dbReference type="PANTHER" id="PTHR22939:SF129">
    <property type="entry name" value="SERINE PROTEASE HTRA2, MITOCHONDRIAL"/>
    <property type="match status" value="1"/>
</dbReference>